<dbReference type="HAMAP" id="MF_01217">
    <property type="entry name" value="Acyl_carrier"/>
    <property type="match status" value="1"/>
</dbReference>
<dbReference type="InterPro" id="IPR036736">
    <property type="entry name" value="ACP-like_sf"/>
</dbReference>
<dbReference type="InterPro" id="IPR003231">
    <property type="entry name" value="ACP"/>
</dbReference>
<dbReference type="NCBIfam" id="NF002148">
    <property type="entry name" value="PRK00982.1-2"/>
    <property type="match status" value="1"/>
</dbReference>
<dbReference type="FunFam" id="1.10.1200.10:FF:000003">
    <property type="entry name" value="Acyl carrier protein"/>
    <property type="match status" value="1"/>
</dbReference>
<evidence type="ECO:0000256" key="8">
    <source>
        <dbReference type="ARBA" id="ARBA00022832"/>
    </source>
</evidence>
<keyword evidence="9" id="KW-0809">Transit peptide</keyword>
<keyword evidence="11" id="KW-0443">Lipid metabolism</keyword>
<sequence length="140" mass="15056">MFRTALLRMPAVARPAVRTVSRASRLAIPARAAVAPATFAPRVAAWNAVRCYAAAGGLKKEEVEGRIMGLLAGFDKVNDPSNIKSTAHFANDLGLDSLDTVEVVMAIEEEFSIEIPDKDADAIHSVDKAVEYILNQPDAH</sequence>
<evidence type="ECO:0000256" key="12">
    <source>
        <dbReference type="ARBA" id="ARBA00023128"/>
    </source>
</evidence>
<keyword evidence="4" id="KW-0813">Transport</keyword>
<feature type="domain" description="Carrier" evidence="15">
    <location>
        <begin position="61"/>
        <end position="137"/>
    </location>
</feature>
<keyword evidence="13 14" id="KW-0275">Fatty acid biosynthesis</keyword>
<dbReference type="OrthoDB" id="448946at2759"/>
<keyword evidence="7" id="KW-0597">Phosphoprotein</keyword>
<dbReference type="Gene3D" id="1.10.1200.10">
    <property type="entry name" value="ACP-like"/>
    <property type="match status" value="1"/>
</dbReference>
<accession>R8BV00</accession>
<keyword evidence="12" id="KW-0496">Mitochondrion</keyword>
<protein>
    <recommendedName>
        <fullName evidence="14">Acyl carrier protein</fullName>
    </recommendedName>
</protein>
<evidence type="ECO:0000259" key="15">
    <source>
        <dbReference type="PROSITE" id="PS50075"/>
    </source>
</evidence>
<dbReference type="PANTHER" id="PTHR20863:SF28">
    <property type="entry name" value="ACYL CARRIER PROTEIN, MITOCHONDRIAL"/>
    <property type="match status" value="1"/>
</dbReference>
<keyword evidence="17" id="KW-1185">Reference proteome</keyword>
<dbReference type="AlphaFoldDB" id="R8BV00"/>
<evidence type="ECO:0000256" key="4">
    <source>
        <dbReference type="ARBA" id="ARBA00022448"/>
    </source>
</evidence>
<evidence type="ECO:0000256" key="13">
    <source>
        <dbReference type="ARBA" id="ARBA00023160"/>
    </source>
</evidence>
<dbReference type="eggNOG" id="KOG1748">
    <property type="taxonomic scope" value="Eukaryota"/>
</dbReference>
<dbReference type="Proteomes" id="UP000014074">
    <property type="component" value="Unassembled WGS sequence"/>
</dbReference>
<evidence type="ECO:0000256" key="9">
    <source>
        <dbReference type="ARBA" id="ARBA00022946"/>
    </source>
</evidence>
<evidence type="ECO:0000256" key="3">
    <source>
        <dbReference type="ARBA" id="ARBA00010930"/>
    </source>
</evidence>
<keyword evidence="6 14" id="KW-0444">Lipid biosynthesis</keyword>
<keyword evidence="8" id="KW-0276">Fatty acid metabolism</keyword>
<evidence type="ECO:0000256" key="11">
    <source>
        <dbReference type="ARBA" id="ARBA00023098"/>
    </source>
</evidence>
<dbReference type="InterPro" id="IPR006162">
    <property type="entry name" value="Ppantetheine_attach_site"/>
</dbReference>
<dbReference type="PANTHER" id="PTHR20863">
    <property type="entry name" value="ACYL CARRIER PROTEIN"/>
    <property type="match status" value="1"/>
</dbReference>
<evidence type="ECO:0000256" key="1">
    <source>
        <dbReference type="ARBA" id="ARBA00004173"/>
    </source>
</evidence>
<dbReference type="PROSITE" id="PS00012">
    <property type="entry name" value="PHOSPHOPANTETHEINE"/>
    <property type="match status" value="1"/>
</dbReference>
<dbReference type="NCBIfam" id="TIGR00517">
    <property type="entry name" value="acyl_carrier"/>
    <property type="match status" value="1"/>
</dbReference>
<evidence type="ECO:0000256" key="14">
    <source>
        <dbReference type="RuleBase" id="RU000722"/>
    </source>
</evidence>
<keyword evidence="10" id="KW-0249">Electron transport</keyword>
<dbReference type="GO" id="GO:0099128">
    <property type="term" value="C:mitochondrial [2Fe-2S] assembly complex"/>
    <property type="evidence" value="ECO:0007669"/>
    <property type="project" value="UniProtKB-ARBA"/>
</dbReference>
<evidence type="ECO:0000313" key="17">
    <source>
        <dbReference type="Proteomes" id="UP000014074"/>
    </source>
</evidence>
<name>R8BV00_PHAM7</name>
<evidence type="ECO:0000256" key="5">
    <source>
        <dbReference type="ARBA" id="ARBA00022450"/>
    </source>
</evidence>
<comment type="pathway">
    <text evidence="2">Lipid metabolism; fatty acid biosynthesis.</text>
</comment>
<evidence type="ECO:0000256" key="7">
    <source>
        <dbReference type="ARBA" id="ARBA00022553"/>
    </source>
</evidence>
<gene>
    <name evidence="16" type="ORF">UCRPA7_1318</name>
</gene>
<comment type="subcellular location">
    <subcellularLocation>
        <location evidence="1">Mitochondrion</location>
    </subcellularLocation>
</comment>
<proteinExistence type="inferred from homology"/>
<evidence type="ECO:0000256" key="10">
    <source>
        <dbReference type="ARBA" id="ARBA00022982"/>
    </source>
</evidence>
<dbReference type="EMBL" id="KB932855">
    <property type="protein sequence ID" value="EOO03188.1"/>
    <property type="molecule type" value="Genomic_DNA"/>
</dbReference>
<dbReference type="PROSITE" id="PS50075">
    <property type="entry name" value="CARRIER"/>
    <property type="match status" value="1"/>
</dbReference>
<dbReference type="SUPFAM" id="SSF47336">
    <property type="entry name" value="ACP-like"/>
    <property type="match status" value="1"/>
</dbReference>
<dbReference type="GO" id="GO:0000035">
    <property type="term" value="F:acyl binding"/>
    <property type="evidence" value="ECO:0007669"/>
    <property type="project" value="TreeGrafter"/>
</dbReference>
<reference evidence="17" key="1">
    <citation type="journal article" date="2013" name="Genome Announc.">
        <title>Draft genome sequence of the ascomycete Phaeoacremonium aleophilum strain UCR-PA7, a causal agent of the esca disease complex in grapevines.</title>
        <authorList>
            <person name="Blanco-Ulate B."/>
            <person name="Rolshausen P."/>
            <person name="Cantu D."/>
        </authorList>
    </citation>
    <scope>NUCLEOTIDE SEQUENCE [LARGE SCALE GENOMIC DNA]</scope>
    <source>
        <strain evidence="17">UCR-PA7</strain>
    </source>
</reference>
<evidence type="ECO:0000313" key="16">
    <source>
        <dbReference type="EMBL" id="EOO03188.1"/>
    </source>
</evidence>
<organism evidence="16 17">
    <name type="scientific">Phaeoacremonium minimum (strain UCR-PA7)</name>
    <name type="common">Esca disease fungus</name>
    <name type="synonym">Togninia minima</name>
    <dbReference type="NCBI Taxonomy" id="1286976"/>
    <lineage>
        <taxon>Eukaryota</taxon>
        <taxon>Fungi</taxon>
        <taxon>Dikarya</taxon>
        <taxon>Ascomycota</taxon>
        <taxon>Pezizomycotina</taxon>
        <taxon>Sordariomycetes</taxon>
        <taxon>Sordariomycetidae</taxon>
        <taxon>Togniniales</taxon>
        <taxon>Togniniaceae</taxon>
        <taxon>Phaeoacremonium</taxon>
    </lineage>
</organism>
<comment type="function">
    <text evidence="14">Carrier of the growing fatty acid chain in fatty acid biosynthesis.</text>
</comment>
<dbReference type="KEGG" id="tmn:UCRPA7_1318"/>
<keyword evidence="5 14" id="KW-0596">Phosphopantetheine</keyword>
<evidence type="ECO:0000256" key="6">
    <source>
        <dbReference type="ARBA" id="ARBA00022516"/>
    </source>
</evidence>
<evidence type="ECO:0000256" key="2">
    <source>
        <dbReference type="ARBA" id="ARBA00005194"/>
    </source>
</evidence>
<comment type="similarity">
    <text evidence="3">Belongs to the acyl carrier protein (ACP) family.</text>
</comment>
<dbReference type="Pfam" id="PF00550">
    <property type="entry name" value="PP-binding"/>
    <property type="match status" value="1"/>
</dbReference>
<dbReference type="RefSeq" id="XP_007912091.1">
    <property type="nucleotide sequence ID" value="XM_007913900.1"/>
</dbReference>
<dbReference type="HOGENOM" id="CLU_108696_0_0_1"/>
<dbReference type="GO" id="GO:0000036">
    <property type="term" value="F:acyl carrier activity"/>
    <property type="evidence" value="ECO:0007669"/>
    <property type="project" value="TreeGrafter"/>
</dbReference>
<dbReference type="GeneID" id="19321454"/>
<dbReference type="InterPro" id="IPR009081">
    <property type="entry name" value="PP-bd_ACP"/>
</dbReference>